<keyword evidence="2" id="KW-1185">Reference proteome</keyword>
<sequence>MDKNWHRIVPPAYSARICNTRKWPRLNTRAVATDCGSSSQLTGLFEDSVGVAVAERLDRLPPAKAVQVRSLAGPRPDFRKWESCRTMSLVGGIFSGISRFLRPCIPALLPIPYSPYFTLIGSRDLVVKSRRNSSTHPVGIGVKVVDTQSMSERFALVNYVCGIRVGGQRPDIGNASMRHQGRCYRTAVMGRCVVGGTVS</sequence>
<gene>
    <name evidence="1" type="ORF">PR048_021563</name>
</gene>
<proteinExistence type="predicted"/>
<evidence type="ECO:0000313" key="1">
    <source>
        <dbReference type="EMBL" id="KAJ8877111.1"/>
    </source>
</evidence>
<comment type="caution">
    <text evidence="1">The sequence shown here is derived from an EMBL/GenBank/DDBJ whole genome shotgun (WGS) entry which is preliminary data.</text>
</comment>
<organism evidence="1 2">
    <name type="scientific">Dryococelus australis</name>
    <dbReference type="NCBI Taxonomy" id="614101"/>
    <lineage>
        <taxon>Eukaryota</taxon>
        <taxon>Metazoa</taxon>
        <taxon>Ecdysozoa</taxon>
        <taxon>Arthropoda</taxon>
        <taxon>Hexapoda</taxon>
        <taxon>Insecta</taxon>
        <taxon>Pterygota</taxon>
        <taxon>Neoptera</taxon>
        <taxon>Polyneoptera</taxon>
        <taxon>Phasmatodea</taxon>
        <taxon>Verophasmatodea</taxon>
        <taxon>Anareolatae</taxon>
        <taxon>Phasmatidae</taxon>
        <taxon>Eurycanthinae</taxon>
        <taxon>Dryococelus</taxon>
    </lineage>
</organism>
<dbReference type="Proteomes" id="UP001159363">
    <property type="component" value="Chromosome 7"/>
</dbReference>
<dbReference type="EMBL" id="JARBHB010000008">
    <property type="protein sequence ID" value="KAJ8877111.1"/>
    <property type="molecule type" value="Genomic_DNA"/>
</dbReference>
<reference evidence="1 2" key="1">
    <citation type="submission" date="2023-02" db="EMBL/GenBank/DDBJ databases">
        <title>LHISI_Scaffold_Assembly.</title>
        <authorList>
            <person name="Stuart O.P."/>
            <person name="Cleave R."/>
            <person name="Magrath M.J.L."/>
            <person name="Mikheyev A.S."/>
        </authorList>
    </citation>
    <scope>NUCLEOTIDE SEQUENCE [LARGE SCALE GENOMIC DNA]</scope>
    <source>
        <strain evidence="1">Daus_M_001</strain>
        <tissue evidence="1">Leg muscle</tissue>
    </source>
</reference>
<evidence type="ECO:0000313" key="2">
    <source>
        <dbReference type="Proteomes" id="UP001159363"/>
    </source>
</evidence>
<name>A0ABQ9GYJ1_9NEOP</name>
<accession>A0ABQ9GYJ1</accession>
<protein>
    <submittedName>
        <fullName evidence="1">Uncharacterized protein</fullName>
    </submittedName>
</protein>